<keyword evidence="2" id="KW-1185">Reference proteome</keyword>
<dbReference type="Proteomes" id="UP001262754">
    <property type="component" value="Unassembled WGS sequence"/>
</dbReference>
<evidence type="ECO:0000313" key="1">
    <source>
        <dbReference type="EMBL" id="MDR6530684.1"/>
    </source>
</evidence>
<reference evidence="1 2" key="1">
    <citation type="submission" date="2023-07" db="EMBL/GenBank/DDBJ databases">
        <title>Sorghum-associated microbial communities from plants grown in Nebraska, USA.</title>
        <authorList>
            <person name="Schachtman D."/>
        </authorList>
    </citation>
    <scope>NUCLEOTIDE SEQUENCE [LARGE SCALE GENOMIC DNA]</scope>
    <source>
        <strain evidence="1 2">DS2154</strain>
    </source>
</reference>
<comment type="caution">
    <text evidence="1">The sequence shown here is derived from an EMBL/GenBank/DDBJ whole genome shotgun (WGS) entry which is preliminary data.</text>
</comment>
<protein>
    <submittedName>
        <fullName evidence="1">Uncharacterized protein</fullName>
    </submittedName>
</protein>
<name>A0ABU1MWX9_9CAUL</name>
<dbReference type="EMBL" id="JAVDRL010000004">
    <property type="protein sequence ID" value="MDR6530684.1"/>
    <property type="molecule type" value="Genomic_DNA"/>
</dbReference>
<evidence type="ECO:0000313" key="2">
    <source>
        <dbReference type="Proteomes" id="UP001262754"/>
    </source>
</evidence>
<accession>A0ABU1MWX9</accession>
<sequence length="39" mass="4135">MRSPPAARTDLPSPFVAAAVQTEADRLAALLAELEARDL</sequence>
<gene>
    <name evidence="1" type="ORF">J2800_001423</name>
</gene>
<proteinExistence type="predicted"/>
<organism evidence="1 2">
    <name type="scientific">Caulobacter rhizosphaerae</name>
    <dbReference type="NCBI Taxonomy" id="2010972"/>
    <lineage>
        <taxon>Bacteria</taxon>
        <taxon>Pseudomonadati</taxon>
        <taxon>Pseudomonadota</taxon>
        <taxon>Alphaproteobacteria</taxon>
        <taxon>Caulobacterales</taxon>
        <taxon>Caulobacteraceae</taxon>
        <taxon>Caulobacter</taxon>
    </lineage>
</organism>